<sequence length="405" mass="45500">MLLAVLGAVSLATVVGLTREPPLREYFGLETKTSAPGEVLRVSNLTRTEFDRLARSGVPFVITDAGDNHPMRDWNCEYMQTQFGGVKFRREYGQSENNLERFGDDWTRSKKPINRRLPPGAPKYAPFYSDIVKARKDEAERGWGKKKAANAMERAIANATKVPYCMDDGNLQEMLHNPEFWLQPPETGSMAHMDEHCISTIATTLSGVKRWRLAPIPDQPHPDGYFDGLVYDRDEWDPLFEFLTYPGEALVFPPGMIHEGLSVGEDCVSSITFQFNLPAPVHYWRSYFPRVRRTRDMQGCLPMVRGWATLQHPPKKALPYGEALTAGHQVARNLDVDHDGSLSRSEVMRALGGSGRSNSAATDAFEFHDVDGNGVVSLDEFAHNYATWSDVERDASTNPVPRHDL</sequence>
<reference evidence="5" key="1">
    <citation type="submission" date="2021-01" db="EMBL/GenBank/DDBJ databases">
        <authorList>
            <person name="Corre E."/>
            <person name="Pelletier E."/>
            <person name="Niang G."/>
            <person name="Scheremetjew M."/>
            <person name="Finn R."/>
            <person name="Kale V."/>
            <person name="Holt S."/>
            <person name="Cochrane G."/>
            <person name="Meng A."/>
            <person name="Brown T."/>
            <person name="Cohen L."/>
        </authorList>
    </citation>
    <scope>NUCLEOTIDE SEQUENCE</scope>
</reference>
<dbReference type="Gene3D" id="2.60.120.650">
    <property type="entry name" value="Cupin"/>
    <property type="match status" value="1"/>
</dbReference>
<name>A0A7S1FIV2_NOCSC</name>
<evidence type="ECO:0000259" key="4">
    <source>
        <dbReference type="PROSITE" id="PS51184"/>
    </source>
</evidence>
<evidence type="ECO:0000313" key="5">
    <source>
        <dbReference type="EMBL" id="CAD8871130.1"/>
    </source>
</evidence>
<evidence type="ECO:0000256" key="2">
    <source>
        <dbReference type="SAM" id="SignalP"/>
    </source>
</evidence>
<dbReference type="InterPro" id="IPR003347">
    <property type="entry name" value="JmjC_dom"/>
</dbReference>
<protein>
    <recommendedName>
        <fullName evidence="6">Bifunctional lysine-specific demethylase and histidyl-hydroxylase</fullName>
    </recommendedName>
</protein>
<proteinExistence type="predicted"/>
<dbReference type="SUPFAM" id="SSF47473">
    <property type="entry name" value="EF-hand"/>
    <property type="match status" value="1"/>
</dbReference>
<dbReference type="PROSITE" id="PS00018">
    <property type="entry name" value="EF_HAND_1"/>
    <property type="match status" value="2"/>
</dbReference>
<dbReference type="InterPro" id="IPR011992">
    <property type="entry name" value="EF-hand-dom_pair"/>
</dbReference>
<dbReference type="GO" id="GO:0005509">
    <property type="term" value="F:calcium ion binding"/>
    <property type="evidence" value="ECO:0007669"/>
    <property type="project" value="InterPro"/>
</dbReference>
<dbReference type="CDD" id="cd00051">
    <property type="entry name" value="EFh"/>
    <property type="match status" value="1"/>
</dbReference>
<feature type="signal peptide" evidence="2">
    <location>
        <begin position="1"/>
        <end position="16"/>
    </location>
</feature>
<dbReference type="InterPro" id="IPR018247">
    <property type="entry name" value="EF_Hand_1_Ca_BS"/>
</dbReference>
<accession>A0A7S1FIV2</accession>
<dbReference type="Pfam" id="PF08007">
    <property type="entry name" value="JmjC_2"/>
    <property type="match status" value="1"/>
</dbReference>
<keyword evidence="2" id="KW-0732">Signal</keyword>
<organism evidence="5">
    <name type="scientific">Noctiluca scintillans</name>
    <name type="common">Sea sparkle</name>
    <name type="synonym">Red tide dinoflagellate</name>
    <dbReference type="NCBI Taxonomy" id="2966"/>
    <lineage>
        <taxon>Eukaryota</taxon>
        <taxon>Sar</taxon>
        <taxon>Alveolata</taxon>
        <taxon>Dinophyceae</taxon>
        <taxon>Noctilucales</taxon>
        <taxon>Noctilucaceae</taxon>
        <taxon>Noctiluca</taxon>
    </lineage>
</organism>
<evidence type="ECO:0008006" key="6">
    <source>
        <dbReference type="Google" id="ProtNLM"/>
    </source>
</evidence>
<dbReference type="EMBL" id="HBFQ01064172">
    <property type="protein sequence ID" value="CAD8871130.1"/>
    <property type="molecule type" value="Transcribed_RNA"/>
</dbReference>
<dbReference type="Gene3D" id="1.10.238.10">
    <property type="entry name" value="EF-hand"/>
    <property type="match status" value="1"/>
</dbReference>
<feature type="domain" description="JmjC" evidence="4">
    <location>
        <begin position="151"/>
        <end position="300"/>
    </location>
</feature>
<keyword evidence="1" id="KW-0106">Calcium</keyword>
<dbReference type="PROSITE" id="PS50222">
    <property type="entry name" value="EF_HAND_2"/>
    <property type="match status" value="1"/>
</dbReference>
<gene>
    <name evidence="5" type="ORF">NSCI0253_LOCUS45487</name>
</gene>
<dbReference type="SUPFAM" id="SSF51197">
    <property type="entry name" value="Clavaminate synthase-like"/>
    <property type="match status" value="1"/>
</dbReference>
<feature type="domain" description="EF-hand" evidence="3">
    <location>
        <begin position="332"/>
        <end position="357"/>
    </location>
</feature>
<dbReference type="AlphaFoldDB" id="A0A7S1FIV2"/>
<dbReference type="Pfam" id="PF13499">
    <property type="entry name" value="EF-hand_7"/>
    <property type="match status" value="1"/>
</dbReference>
<dbReference type="PROSITE" id="PS51184">
    <property type="entry name" value="JMJC"/>
    <property type="match status" value="1"/>
</dbReference>
<evidence type="ECO:0000256" key="1">
    <source>
        <dbReference type="ARBA" id="ARBA00022837"/>
    </source>
</evidence>
<dbReference type="InterPro" id="IPR002048">
    <property type="entry name" value="EF_hand_dom"/>
</dbReference>
<evidence type="ECO:0000259" key="3">
    <source>
        <dbReference type="PROSITE" id="PS50222"/>
    </source>
</evidence>
<feature type="chain" id="PRO_5031010054" description="Bifunctional lysine-specific demethylase and histidyl-hydroxylase" evidence="2">
    <location>
        <begin position="17"/>
        <end position="405"/>
    </location>
</feature>